<comment type="caution">
    <text evidence="2">The sequence shown here is derived from an EMBL/GenBank/DDBJ whole genome shotgun (WGS) entry which is preliminary data.</text>
</comment>
<sequence>MEKTLTDFFSAVNRNDVDGALSHCADDVQCIYPDPGRNWQGKERGRVVMMAIFGQLAGIQKTATFEVVSVDEDQRQIKTREKWGHPHITSKTTYTFSQDDKILKMES</sequence>
<evidence type="ECO:0000313" key="2">
    <source>
        <dbReference type="EMBL" id="CAB9531991.1"/>
    </source>
</evidence>
<evidence type="ECO:0000259" key="1">
    <source>
        <dbReference type="Pfam" id="PF12680"/>
    </source>
</evidence>
<keyword evidence="3" id="KW-1185">Reference proteome</keyword>
<dbReference type="AlphaFoldDB" id="A0A9N8F5D3"/>
<evidence type="ECO:0000313" key="3">
    <source>
        <dbReference type="Proteomes" id="UP001153069"/>
    </source>
</evidence>
<name>A0A9N8F5D3_9STRA</name>
<gene>
    <name evidence="2" type="ORF">SEMRO_4599_G354320.1</name>
</gene>
<dbReference type="Proteomes" id="UP001153069">
    <property type="component" value="Unassembled WGS sequence"/>
</dbReference>
<dbReference type="Gene3D" id="3.10.450.50">
    <property type="match status" value="1"/>
</dbReference>
<feature type="domain" description="SnoaL-like" evidence="1">
    <location>
        <begin position="6"/>
        <end position="94"/>
    </location>
</feature>
<accession>A0A9N8F5D3</accession>
<reference evidence="2" key="1">
    <citation type="submission" date="2020-06" db="EMBL/GenBank/DDBJ databases">
        <authorList>
            <consortium name="Plant Systems Biology data submission"/>
        </authorList>
    </citation>
    <scope>NUCLEOTIDE SEQUENCE</scope>
    <source>
        <strain evidence="2">D6</strain>
    </source>
</reference>
<dbReference type="Pfam" id="PF12680">
    <property type="entry name" value="SnoaL_2"/>
    <property type="match status" value="1"/>
</dbReference>
<dbReference type="InterPro" id="IPR037401">
    <property type="entry name" value="SnoaL-like"/>
</dbReference>
<dbReference type="SUPFAM" id="SSF54427">
    <property type="entry name" value="NTF2-like"/>
    <property type="match status" value="1"/>
</dbReference>
<dbReference type="EMBL" id="CAICTM010004597">
    <property type="protein sequence ID" value="CAB9531991.1"/>
    <property type="molecule type" value="Genomic_DNA"/>
</dbReference>
<dbReference type="InterPro" id="IPR032710">
    <property type="entry name" value="NTF2-like_dom_sf"/>
</dbReference>
<proteinExistence type="predicted"/>
<organism evidence="2 3">
    <name type="scientific">Seminavis robusta</name>
    <dbReference type="NCBI Taxonomy" id="568900"/>
    <lineage>
        <taxon>Eukaryota</taxon>
        <taxon>Sar</taxon>
        <taxon>Stramenopiles</taxon>
        <taxon>Ochrophyta</taxon>
        <taxon>Bacillariophyta</taxon>
        <taxon>Bacillariophyceae</taxon>
        <taxon>Bacillariophycidae</taxon>
        <taxon>Naviculales</taxon>
        <taxon>Naviculaceae</taxon>
        <taxon>Seminavis</taxon>
    </lineage>
</organism>
<protein>
    <recommendedName>
        <fullName evidence="1">SnoaL-like domain-containing protein</fullName>
    </recommendedName>
</protein>